<feature type="transmembrane region" description="Helical" evidence="1">
    <location>
        <begin position="31"/>
        <end position="52"/>
    </location>
</feature>
<dbReference type="RefSeq" id="WP_072340485.1">
    <property type="nucleotide sequence ID" value="NZ_FPKU01000001.1"/>
</dbReference>
<sequence length="147" mass="15773">MKLLLPLASLLGLEVEHLAERWKAQAIVLGTIAFFALIAFVFILVALHAALLREIGPEFAPLAIAGGALLIAFIVWAIAALRQRKVVRSEASKRQASETRALVTTAALTAAPMLLKNPLVRRFGLPLAGAATVAFLLLRSRNDGELD</sequence>
<keyword evidence="1" id="KW-1133">Transmembrane helix</keyword>
<evidence type="ECO:0000256" key="1">
    <source>
        <dbReference type="SAM" id="Phobius"/>
    </source>
</evidence>
<dbReference type="STRING" id="665118.SAMN02983003_1539"/>
<evidence type="ECO:0000313" key="3">
    <source>
        <dbReference type="Proteomes" id="UP000183447"/>
    </source>
</evidence>
<dbReference type="EMBL" id="FPKU01000001">
    <property type="protein sequence ID" value="SFZ83249.1"/>
    <property type="molecule type" value="Genomic_DNA"/>
</dbReference>
<gene>
    <name evidence="2" type="ORF">SAMN02983003_1539</name>
</gene>
<keyword evidence="1" id="KW-0472">Membrane</keyword>
<evidence type="ECO:0008006" key="4">
    <source>
        <dbReference type="Google" id="ProtNLM"/>
    </source>
</evidence>
<reference evidence="2 3" key="1">
    <citation type="submission" date="2016-11" db="EMBL/GenBank/DDBJ databases">
        <authorList>
            <person name="Jaros S."/>
            <person name="Januszkiewicz K."/>
            <person name="Wedrychowicz H."/>
        </authorList>
    </citation>
    <scope>NUCLEOTIDE SEQUENCE [LARGE SCALE GENOMIC DNA]</scope>
    <source>
        <strain evidence="2 3">ATCC 23634</strain>
    </source>
</reference>
<dbReference type="Proteomes" id="UP000183447">
    <property type="component" value="Unassembled WGS sequence"/>
</dbReference>
<dbReference type="AlphaFoldDB" id="A0A1K2HWP5"/>
<keyword evidence="1" id="KW-0812">Transmembrane</keyword>
<feature type="transmembrane region" description="Helical" evidence="1">
    <location>
        <begin position="119"/>
        <end position="138"/>
    </location>
</feature>
<feature type="transmembrane region" description="Helical" evidence="1">
    <location>
        <begin position="59"/>
        <end position="79"/>
    </location>
</feature>
<name>A0A1K2HWP5_9HYPH</name>
<evidence type="ECO:0000313" key="2">
    <source>
        <dbReference type="EMBL" id="SFZ83249.1"/>
    </source>
</evidence>
<organism evidence="2 3">
    <name type="scientific">Devosia enhydra</name>
    <dbReference type="NCBI Taxonomy" id="665118"/>
    <lineage>
        <taxon>Bacteria</taxon>
        <taxon>Pseudomonadati</taxon>
        <taxon>Pseudomonadota</taxon>
        <taxon>Alphaproteobacteria</taxon>
        <taxon>Hyphomicrobiales</taxon>
        <taxon>Devosiaceae</taxon>
        <taxon>Devosia</taxon>
    </lineage>
</organism>
<protein>
    <recommendedName>
        <fullName evidence="4">Holin-X, holin superfamily III</fullName>
    </recommendedName>
</protein>
<accession>A0A1K2HWP5</accession>
<keyword evidence="3" id="KW-1185">Reference proteome</keyword>
<proteinExistence type="predicted"/>